<sequence>MTVAAALVCLSHIAEAKTFTNSEVFGWQYELDPMAPIITQKHEILAIARAHNKTVGIEMVNGTMMIIDHLQRKQVATMQGDVEQWARSSYPHATINDSALIEKTKAVAIGHLDNIRSGIPLHVSMAMTTGESEAGNNLDRRGCVACFLSPASCLIQSCDKLCIIASCFTTSVNIITWNRAYSMFPAQTVIHHKSYALRLWNDEFGSLLREQVDQGWTNRDIIWPDLTTDARYRIRNGLRRVGDRSSLAVPLDTTDVQQASTPDSAIEFAQFKVFTEPDTPPLFGQARSERHGSPQI</sequence>
<feature type="chain" id="PRO_5034362009" evidence="2">
    <location>
        <begin position="17"/>
        <end position="296"/>
    </location>
</feature>
<feature type="compositionally biased region" description="Basic and acidic residues" evidence="1">
    <location>
        <begin position="287"/>
        <end position="296"/>
    </location>
</feature>
<evidence type="ECO:0000256" key="2">
    <source>
        <dbReference type="SAM" id="SignalP"/>
    </source>
</evidence>
<reference evidence="3 4" key="1">
    <citation type="submission" date="2020-03" db="EMBL/GenBank/DDBJ databases">
        <title>Draft Genome Sequence of Cudoniella acicularis.</title>
        <authorList>
            <person name="Buettner E."/>
            <person name="Kellner H."/>
        </authorList>
    </citation>
    <scope>NUCLEOTIDE SEQUENCE [LARGE SCALE GENOMIC DNA]</scope>
    <source>
        <strain evidence="3 4">DSM 108380</strain>
    </source>
</reference>
<dbReference type="Proteomes" id="UP000566819">
    <property type="component" value="Unassembled WGS sequence"/>
</dbReference>
<comment type="caution">
    <text evidence="3">The sequence shown here is derived from an EMBL/GenBank/DDBJ whole genome shotgun (WGS) entry which is preliminary data.</text>
</comment>
<gene>
    <name evidence="3" type="ORF">G7Y89_g1438</name>
</gene>
<keyword evidence="2" id="KW-0732">Signal</keyword>
<evidence type="ECO:0000313" key="3">
    <source>
        <dbReference type="EMBL" id="KAF4636655.1"/>
    </source>
</evidence>
<dbReference type="AlphaFoldDB" id="A0A8H4RX30"/>
<name>A0A8H4RX30_9HELO</name>
<feature type="signal peptide" evidence="2">
    <location>
        <begin position="1"/>
        <end position="16"/>
    </location>
</feature>
<accession>A0A8H4RX30</accession>
<dbReference type="EMBL" id="JAAMPI010000055">
    <property type="protein sequence ID" value="KAF4636655.1"/>
    <property type="molecule type" value="Genomic_DNA"/>
</dbReference>
<organism evidence="3 4">
    <name type="scientific">Cudoniella acicularis</name>
    <dbReference type="NCBI Taxonomy" id="354080"/>
    <lineage>
        <taxon>Eukaryota</taxon>
        <taxon>Fungi</taxon>
        <taxon>Dikarya</taxon>
        <taxon>Ascomycota</taxon>
        <taxon>Pezizomycotina</taxon>
        <taxon>Leotiomycetes</taxon>
        <taxon>Helotiales</taxon>
        <taxon>Tricladiaceae</taxon>
        <taxon>Cudoniella</taxon>
    </lineage>
</organism>
<proteinExistence type="predicted"/>
<feature type="region of interest" description="Disordered" evidence="1">
    <location>
        <begin position="277"/>
        <end position="296"/>
    </location>
</feature>
<protein>
    <submittedName>
        <fullName evidence="3">Uncharacterized protein</fullName>
    </submittedName>
</protein>
<evidence type="ECO:0000313" key="4">
    <source>
        <dbReference type="Proteomes" id="UP000566819"/>
    </source>
</evidence>
<dbReference type="OrthoDB" id="5423435at2759"/>
<evidence type="ECO:0000256" key="1">
    <source>
        <dbReference type="SAM" id="MobiDB-lite"/>
    </source>
</evidence>
<keyword evidence="4" id="KW-1185">Reference proteome</keyword>